<organism evidence="1 2">
    <name type="scientific">Tritrichomonas foetus</name>
    <dbReference type="NCBI Taxonomy" id="1144522"/>
    <lineage>
        <taxon>Eukaryota</taxon>
        <taxon>Metamonada</taxon>
        <taxon>Parabasalia</taxon>
        <taxon>Tritrichomonadida</taxon>
        <taxon>Tritrichomonadidae</taxon>
        <taxon>Tritrichomonas</taxon>
    </lineage>
</organism>
<name>A0A1J4JFZ8_9EUKA</name>
<dbReference type="SUPFAM" id="SSF48371">
    <property type="entry name" value="ARM repeat"/>
    <property type="match status" value="1"/>
</dbReference>
<dbReference type="Proteomes" id="UP000179807">
    <property type="component" value="Unassembled WGS sequence"/>
</dbReference>
<sequence length="523" mass="61303">MLLYKSLDDVVKPRFQEFLQKKSIIDNDIDEEDLLPQKISLFHSQLDQILEKLQCDDLTEISTAINILQNLKPIYKYNIIPIIVESGIFNAIIQHLDVLSPLIYELILSFLDCSLEDSILLLQNFLGNILMNGFFHEDDDICKNSVESIVKLMTKGHFIHALITSMGIIERIYQIFQSNSILTHQKNCAYFILFLNKYFENGPPIGLKNVLNIDEYNHYFAKFLENCKDKTIYNHEIYTDFIINGINLSKQQPIFNLLNQILSITGNTGYGLFDDADRNENIKFILTFLDTIYIIVSRNPLQYTLILDGIPFFDFLSNWIKYENDEINETLALIIQSMTYPTDMTIGSDLLEEICSFIFDLFNKIDIENEKLNEISLIFALYNLIEFDSENIIKFLKSDASMNKITQRMLNGSYRVSKAYSYLYLGILRKDVSVIEINRNMNKEIFDKIFKLMNKMKGEFCEFAISVFRKLFRNEMSRNKHNFRDFFTDIGGLDFLFEILDNDDPEFSDYIKYVEKIIDEFFS</sequence>
<dbReference type="AlphaFoldDB" id="A0A1J4JFZ8"/>
<dbReference type="EMBL" id="MLAK01001181">
    <property type="protein sequence ID" value="OHS96389.1"/>
    <property type="molecule type" value="Genomic_DNA"/>
</dbReference>
<comment type="caution">
    <text evidence="1">The sequence shown here is derived from an EMBL/GenBank/DDBJ whole genome shotgun (WGS) entry which is preliminary data.</text>
</comment>
<proteinExistence type="predicted"/>
<dbReference type="InterPro" id="IPR011989">
    <property type="entry name" value="ARM-like"/>
</dbReference>
<dbReference type="VEuPathDB" id="TrichDB:TRFO_37500"/>
<accession>A0A1J4JFZ8</accession>
<keyword evidence="2" id="KW-1185">Reference proteome</keyword>
<dbReference type="Gene3D" id="1.25.10.10">
    <property type="entry name" value="Leucine-rich Repeat Variant"/>
    <property type="match status" value="1"/>
</dbReference>
<reference evidence="1" key="1">
    <citation type="submission" date="2016-10" db="EMBL/GenBank/DDBJ databases">
        <authorList>
            <person name="Benchimol M."/>
            <person name="Almeida L.G."/>
            <person name="Vasconcelos A.T."/>
            <person name="Perreira-Neves A."/>
            <person name="Rosa I.A."/>
            <person name="Tasca T."/>
            <person name="Bogo M.R."/>
            <person name="de Souza W."/>
        </authorList>
    </citation>
    <scope>NUCLEOTIDE SEQUENCE [LARGE SCALE GENOMIC DNA]</scope>
    <source>
        <strain evidence="1">K</strain>
    </source>
</reference>
<dbReference type="RefSeq" id="XP_068349526.1">
    <property type="nucleotide sequence ID" value="XM_068511459.1"/>
</dbReference>
<dbReference type="InterPro" id="IPR016024">
    <property type="entry name" value="ARM-type_fold"/>
</dbReference>
<evidence type="ECO:0000313" key="1">
    <source>
        <dbReference type="EMBL" id="OHS96389.1"/>
    </source>
</evidence>
<protein>
    <submittedName>
        <fullName evidence="1">Uncharacterized protein</fullName>
    </submittedName>
</protein>
<evidence type="ECO:0000313" key="2">
    <source>
        <dbReference type="Proteomes" id="UP000179807"/>
    </source>
</evidence>
<dbReference type="GeneID" id="94846163"/>
<gene>
    <name evidence="1" type="ORF">TRFO_37500</name>
</gene>